<keyword evidence="2" id="KW-0560">Oxidoreductase</keyword>
<keyword evidence="3" id="KW-1185">Reference proteome</keyword>
<evidence type="ECO:0000313" key="3">
    <source>
        <dbReference type="Proteomes" id="UP000199766"/>
    </source>
</evidence>
<keyword evidence="2" id="KW-0575">Peroxidase</keyword>
<dbReference type="Pfam" id="PF02627">
    <property type="entry name" value="CMD"/>
    <property type="match status" value="1"/>
</dbReference>
<dbReference type="InterPro" id="IPR003779">
    <property type="entry name" value="CMD-like"/>
</dbReference>
<evidence type="ECO:0000259" key="1">
    <source>
        <dbReference type="Pfam" id="PF02627"/>
    </source>
</evidence>
<dbReference type="PANTHER" id="PTHR33930:SF2">
    <property type="entry name" value="BLR3452 PROTEIN"/>
    <property type="match status" value="1"/>
</dbReference>
<reference evidence="2 3" key="1">
    <citation type="submission" date="2016-10" db="EMBL/GenBank/DDBJ databases">
        <authorList>
            <person name="de Groot N.N."/>
        </authorList>
    </citation>
    <scope>NUCLEOTIDE SEQUENCE [LARGE SCALE GENOMIC DNA]</scope>
    <source>
        <strain evidence="2 3">ATCC 35958</strain>
    </source>
</reference>
<dbReference type="SUPFAM" id="SSF69118">
    <property type="entry name" value="AhpD-like"/>
    <property type="match status" value="1"/>
</dbReference>
<protein>
    <submittedName>
        <fullName evidence="2">Alkylhydroperoxidase AhpD family core domain-containing protein</fullName>
    </submittedName>
</protein>
<dbReference type="NCBIfam" id="TIGR00778">
    <property type="entry name" value="ahpD_dom"/>
    <property type="match status" value="1"/>
</dbReference>
<dbReference type="PANTHER" id="PTHR33930">
    <property type="entry name" value="ALKYL HYDROPEROXIDE REDUCTASE AHPD"/>
    <property type="match status" value="1"/>
</dbReference>
<dbReference type="STRING" id="180197.SAMN02982919_02937"/>
<dbReference type="RefSeq" id="WP_091458919.1">
    <property type="nucleotide sequence ID" value="NZ_FOGD01000014.1"/>
</dbReference>
<feature type="domain" description="Carboxymuconolactone decarboxylase-like" evidence="1">
    <location>
        <begin position="24"/>
        <end position="104"/>
    </location>
</feature>
<organism evidence="2 3">
    <name type="scientific">Giesbergeria anulus</name>
    <dbReference type="NCBI Taxonomy" id="180197"/>
    <lineage>
        <taxon>Bacteria</taxon>
        <taxon>Pseudomonadati</taxon>
        <taxon>Pseudomonadota</taxon>
        <taxon>Betaproteobacteria</taxon>
        <taxon>Burkholderiales</taxon>
        <taxon>Comamonadaceae</taxon>
        <taxon>Giesbergeria</taxon>
    </lineage>
</organism>
<dbReference type="GO" id="GO:0051920">
    <property type="term" value="F:peroxiredoxin activity"/>
    <property type="evidence" value="ECO:0007669"/>
    <property type="project" value="InterPro"/>
</dbReference>
<proteinExistence type="predicted"/>
<gene>
    <name evidence="2" type="ORF">SAMN02982919_02937</name>
</gene>
<dbReference type="Proteomes" id="UP000199766">
    <property type="component" value="Unassembled WGS sequence"/>
</dbReference>
<sequence length="123" mass="12608">MLNSYRDLTRDISAELGKLRSDMPDTLQAFNALGKAASAEGALDKKTKELIAVALSVAARCDPCVGFHLQALVKLGATRAELADVLAMAVYMGGGPSLMYAAKASAAFDEFSAAAAAAAPVSA</sequence>
<dbReference type="Gene3D" id="1.20.1290.10">
    <property type="entry name" value="AhpD-like"/>
    <property type="match status" value="1"/>
</dbReference>
<accession>A0A1H9RTD2</accession>
<dbReference type="InterPro" id="IPR029032">
    <property type="entry name" value="AhpD-like"/>
</dbReference>
<evidence type="ECO:0000313" key="2">
    <source>
        <dbReference type="EMBL" id="SER75393.1"/>
    </source>
</evidence>
<name>A0A1H9RTD2_9BURK</name>
<dbReference type="AlphaFoldDB" id="A0A1H9RTD2"/>
<dbReference type="OrthoDB" id="1683318at2"/>
<dbReference type="EMBL" id="FOGD01000014">
    <property type="protein sequence ID" value="SER75393.1"/>
    <property type="molecule type" value="Genomic_DNA"/>
</dbReference>
<dbReference type="InterPro" id="IPR004675">
    <property type="entry name" value="AhpD_core"/>
</dbReference>